<proteinExistence type="predicted"/>
<dbReference type="RefSeq" id="WP_112112591.1">
    <property type="nucleotide sequence ID" value="NZ_QLSZ01000003.1"/>
</dbReference>
<dbReference type="Proteomes" id="UP000248840">
    <property type="component" value="Unassembled WGS sequence"/>
</dbReference>
<accession>A0A328YIL2</accession>
<keyword evidence="3" id="KW-1185">Reference proteome</keyword>
<dbReference type="InterPro" id="IPR026881">
    <property type="entry name" value="WYL_dom"/>
</dbReference>
<feature type="domain" description="WYL" evidence="1">
    <location>
        <begin position="176"/>
        <end position="241"/>
    </location>
</feature>
<protein>
    <submittedName>
        <fullName evidence="2">WYL domain-containing protein</fullName>
    </submittedName>
</protein>
<dbReference type="Pfam" id="PF13280">
    <property type="entry name" value="WYL"/>
    <property type="match status" value="1"/>
</dbReference>
<evidence type="ECO:0000313" key="3">
    <source>
        <dbReference type="Proteomes" id="UP000248840"/>
    </source>
</evidence>
<reference evidence="2 3" key="1">
    <citation type="submission" date="2018-06" db="EMBL/GenBank/DDBJ databases">
        <title>Genomic Encyclopedia of Archaeal and Bacterial Type Strains, Phase II (KMG-II): from individual species to whole genera.</title>
        <authorList>
            <person name="Goeker M."/>
        </authorList>
    </citation>
    <scope>NUCLEOTIDE SEQUENCE [LARGE SCALE GENOMIC DNA]</scope>
    <source>
        <strain evidence="2 3">DSM 25663</strain>
    </source>
</reference>
<gene>
    <name evidence="2" type="ORF">CLV55_103108</name>
</gene>
<name>A0A328YIL2_9FLAO</name>
<comment type="caution">
    <text evidence="2">The sequence shown here is derived from an EMBL/GenBank/DDBJ whole genome shotgun (WGS) entry which is preliminary data.</text>
</comment>
<dbReference type="OrthoDB" id="43316at2"/>
<dbReference type="AlphaFoldDB" id="A0A328YIL2"/>
<organism evidence="2 3">
    <name type="scientific">Flavobacterium aciduliphilum</name>
    <dbReference type="NCBI Taxonomy" id="1101402"/>
    <lineage>
        <taxon>Bacteria</taxon>
        <taxon>Pseudomonadati</taxon>
        <taxon>Bacteroidota</taxon>
        <taxon>Flavobacteriia</taxon>
        <taxon>Flavobacteriales</taxon>
        <taxon>Flavobacteriaceae</taxon>
        <taxon>Flavobacterium</taxon>
    </lineage>
</organism>
<dbReference type="PROSITE" id="PS52050">
    <property type="entry name" value="WYL"/>
    <property type="match status" value="1"/>
</dbReference>
<evidence type="ECO:0000313" key="2">
    <source>
        <dbReference type="EMBL" id="RAR73789.1"/>
    </source>
</evidence>
<dbReference type="EMBL" id="QLSZ01000003">
    <property type="protein sequence ID" value="RAR73789.1"/>
    <property type="molecule type" value="Genomic_DNA"/>
</dbReference>
<evidence type="ECO:0000259" key="1">
    <source>
        <dbReference type="Pfam" id="PF13280"/>
    </source>
</evidence>
<sequence length="366" mass="43027">MIKEASYRQLRIQLICKKLIVGASLDQLISHVNSTFSKRGFEKESFDKRTIQLDIQSIREGNFEYINKDISFDNNSHVFKVKYQRASNIYIFSEDSEIPEFNMLDEGERMTLPFLIGILNPYKNIPAVKKVLLGLEDTFYISKEEQKSVKAIVIPKPPLRKENDIIALSISILGHISRNECIEFNYISVHKLDETLIQYSKQEVIPLEIRLYENLYYLIGFNKKTEEIRNYRLDQFVKLKVSKLTNSNETIYFTEEFVKSLNLKKYFQNTIGVWCHKSFETVETVEIKFLGWAATYVQAAPIHSTQVISEINKEKNELILEIKIKLFTYSESRKTARERSPELAFLLGRFREFCEVNEEKLIEKYK</sequence>